<dbReference type="GO" id="GO:0016740">
    <property type="term" value="F:transferase activity"/>
    <property type="evidence" value="ECO:0007669"/>
    <property type="project" value="UniProtKB-KW"/>
</dbReference>
<reference evidence="8 9" key="1">
    <citation type="journal article" date="2022" name="bioRxiv">
        <title>Genomics of Preaxostyla Flagellates Illuminates Evolutionary Transitions and the Path Towards Mitochondrial Loss.</title>
        <authorList>
            <person name="Novak L.V.F."/>
            <person name="Treitli S.C."/>
            <person name="Pyrih J."/>
            <person name="Halakuc P."/>
            <person name="Pipaliya S.V."/>
            <person name="Vacek V."/>
            <person name="Brzon O."/>
            <person name="Soukal P."/>
            <person name="Eme L."/>
            <person name="Dacks J.B."/>
            <person name="Karnkowska A."/>
            <person name="Elias M."/>
            <person name="Hampl V."/>
        </authorList>
    </citation>
    <scope>NUCLEOTIDE SEQUENCE [LARGE SCALE GENOMIC DNA]</scope>
    <source>
        <strain evidence="8">NAU3</strain>
        <tissue evidence="8">Gut</tissue>
    </source>
</reference>
<dbReference type="InterPro" id="IPR039192">
    <property type="entry name" value="STKc_GSK3"/>
</dbReference>
<dbReference type="SUPFAM" id="SSF56112">
    <property type="entry name" value="Protein kinase-like (PK-like)"/>
    <property type="match status" value="1"/>
</dbReference>
<keyword evidence="5" id="KW-0418">Kinase</keyword>
<evidence type="ECO:0000256" key="3">
    <source>
        <dbReference type="ARBA" id="ARBA00022679"/>
    </source>
</evidence>
<dbReference type="Proteomes" id="UP001281761">
    <property type="component" value="Unassembled WGS sequence"/>
</dbReference>
<evidence type="ECO:0000256" key="5">
    <source>
        <dbReference type="ARBA" id="ARBA00022777"/>
    </source>
</evidence>
<dbReference type="Pfam" id="PF00069">
    <property type="entry name" value="Pkinase"/>
    <property type="match status" value="1"/>
</dbReference>
<evidence type="ECO:0000256" key="4">
    <source>
        <dbReference type="ARBA" id="ARBA00022741"/>
    </source>
</evidence>
<keyword evidence="6" id="KW-0067">ATP-binding</keyword>
<dbReference type="SMART" id="SM00220">
    <property type="entry name" value="S_TKc"/>
    <property type="match status" value="1"/>
</dbReference>
<dbReference type="InterPro" id="IPR011009">
    <property type="entry name" value="Kinase-like_dom_sf"/>
</dbReference>
<comment type="caution">
    <text evidence="8">The sequence shown here is derived from an EMBL/GenBank/DDBJ whole genome shotgun (WGS) entry which is preliminary data.</text>
</comment>
<name>A0ABQ9YCE6_9EUKA</name>
<keyword evidence="2" id="KW-0723">Serine/threonine-protein kinase</keyword>
<dbReference type="PROSITE" id="PS50011">
    <property type="entry name" value="PROTEIN_KINASE_DOM"/>
    <property type="match status" value="1"/>
</dbReference>
<evidence type="ECO:0000313" key="8">
    <source>
        <dbReference type="EMBL" id="KAK2961441.1"/>
    </source>
</evidence>
<sequence length="321" mass="36248">MAMNQSQIHFQVINGPGRTNSSSVASKIREETEERLSHFGSVFQARIAGTNEFVAIKRVPLEQKYKNREVEILSTLEHPNICQLKHAFITEGSSRDHSFINLVLEYVPYTLYGVVKFLSKQNRILPLQAVKRYSCQLAAALRYIHSKNICHRDIKLQNLLVNDDPIMPVLQVCDFGSAKELKPGEKSVSYICSRFYRAPELVLGTTEYSVSIDMWSFGCVLAELLQGHPLFPGESASDQFLQIVKLVGTPNEDDLISMKIPVIGHFPPIAPLPLASVFPPNTDPLVLDLLNKVLVYNPQKRFTAEQAFQHPFFDSVRSDYL</sequence>
<evidence type="ECO:0000256" key="2">
    <source>
        <dbReference type="ARBA" id="ARBA00022527"/>
    </source>
</evidence>
<dbReference type="PANTHER" id="PTHR24057">
    <property type="entry name" value="GLYCOGEN SYNTHASE KINASE-3 ALPHA"/>
    <property type="match status" value="1"/>
</dbReference>
<protein>
    <recommendedName>
        <fullName evidence="7">Protein kinase domain-containing protein</fullName>
    </recommendedName>
</protein>
<dbReference type="PROSITE" id="PS00108">
    <property type="entry name" value="PROTEIN_KINASE_ST"/>
    <property type="match status" value="1"/>
</dbReference>
<dbReference type="PANTHER" id="PTHR24057:SF0">
    <property type="entry name" value="PROTEIN KINASE SHAGGY-RELATED"/>
    <property type="match status" value="1"/>
</dbReference>
<evidence type="ECO:0000259" key="7">
    <source>
        <dbReference type="PROSITE" id="PS50011"/>
    </source>
</evidence>
<comment type="similarity">
    <text evidence="1">Belongs to the protein kinase superfamily. CMGC Ser/Thr protein kinase family. GSK-3 subfamily.</text>
</comment>
<dbReference type="InterPro" id="IPR000719">
    <property type="entry name" value="Prot_kinase_dom"/>
</dbReference>
<dbReference type="CDD" id="cd14137">
    <property type="entry name" value="STKc_GSK3"/>
    <property type="match status" value="1"/>
</dbReference>
<accession>A0ABQ9YCE6</accession>
<evidence type="ECO:0000256" key="1">
    <source>
        <dbReference type="ARBA" id="ARBA00005527"/>
    </source>
</evidence>
<keyword evidence="9" id="KW-1185">Reference proteome</keyword>
<dbReference type="InterPro" id="IPR050591">
    <property type="entry name" value="GSK-3"/>
</dbReference>
<dbReference type="EMBL" id="JARBJD010000016">
    <property type="protein sequence ID" value="KAK2961441.1"/>
    <property type="molecule type" value="Genomic_DNA"/>
</dbReference>
<dbReference type="InterPro" id="IPR008271">
    <property type="entry name" value="Ser/Thr_kinase_AS"/>
</dbReference>
<evidence type="ECO:0000256" key="6">
    <source>
        <dbReference type="ARBA" id="ARBA00022840"/>
    </source>
</evidence>
<organism evidence="8 9">
    <name type="scientific">Blattamonas nauphoetae</name>
    <dbReference type="NCBI Taxonomy" id="2049346"/>
    <lineage>
        <taxon>Eukaryota</taxon>
        <taxon>Metamonada</taxon>
        <taxon>Preaxostyla</taxon>
        <taxon>Oxymonadida</taxon>
        <taxon>Blattamonas</taxon>
    </lineage>
</organism>
<keyword evidence="4" id="KW-0547">Nucleotide-binding</keyword>
<dbReference type="Gene3D" id="1.10.510.10">
    <property type="entry name" value="Transferase(Phosphotransferase) domain 1"/>
    <property type="match status" value="1"/>
</dbReference>
<gene>
    <name evidence="8" type="ORF">BLNAU_3562</name>
</gene>
<dbReference type="Gene3D" id="3.30.200.20">
    <property type="entry name" value="Phosphorylase Kinase, domain 1"/>
    <property type="match status" value="1"/>
</dbReference>
<feature type="domain" description="Protein kinase" evidence="7">
    <location>
        <begin position="28"/>
        <end position="313"/>
    </location>
</feature>
<evidence type="ECO:0000313" key="9">
    <source>
        <dbReference type="Proteomes" id="UP001281761"/>
    </source>
</evidence>
<proteinExistence type="inferred from homology"/>
<keyword evidence="3 8" id="KW-0808">Transferase</keyword>